<name>A0AAT9G8R8_9RICK</name>
<protein>
    <submittedName>
        <fullName evidence="2">Uncharacterized protein</fullName>
    </submittedName>
</protein>
<evidence type="ECO:0000313" key="2">
    <source>
        <dbReference type="EMBL" id="BFD46195.1"/>
    </source>
</evidence>
<feature type="transmembrane region" description="Helical" evidence="1">
    <location>
        <begin position="21"/>
        <end position="41"/>
    </location>
</feature>
<evidence type="ECO:0000256" key="1">
    <source>
        <dbReference type="SAM" id="Phobius"/>
    </source>
</evidence>
<sequence length="47" mass="5206">MKYLRYTSPAARVIKTTLTIGSLYLMSAEGSIVATFTFFTIQNGLQT</sequence>
<keyword evidence="1" id="KW-0472">Membrane</keyword>
<keyword evidence="1" id="KW-0812">Transmembrane</keyword>
<dbReference type="EMBL" id="AP029170">
    <property type="protein sequence ID" value="BFD46195.1"/>
    <property type="molecule type" value="Genomic_DNA"/>
</dbReference>
<gene>
    <name evidence="2" type="ORF">DMENIID0002_08410</name>
</gene>
<dbReference type="AlphaFoldDB" id="A0AAT9G8R8"/>
<proteinExistence type="predicted"/>
<organism evidence="2">
    <name type="scientific">Candidatus Tisiphia endosymbiont of Sergentomyia squamirostris</name>
    <dbReference type="NCBI Taxonomy" id="3113639"/>
    <lineage>
        <taxon>Bacteria</taxon>
        <taxon>Pseudomonadati</taxon>
        <taxon>Pseudomonadota</taxon>
        <taxon>Alphaproteobacteria</taxon>
        <taxon>Rickettsiales</taxon>
        <taxon>Rickettsiaceae</taxon>
        <taxon>Rickettsieae</taxon>
        <taxon>Candidatus Tisiphia</taxon>
    </lineage>
</organism>
<accession>A0AAT9G8R8</accession>
<reference evidence="2" key="1">
    <citation type="submission" date="2024-01" db="EMBL/GenBank/DDBJ databases">
        <title>Sequencing the genomes of a sandfly, Sergentomyia squamirostris, and its two endosymbionts.</title>
        <authorList>
            <person name="Itokawa K."/>
            <person name="Sanjoba C."/>
        </authorList>
    </citation>
    <scope>NUCLEOTIDE SEQUENCE</scope>
    <source>
        <strain evidence="2">RiSSQ</strain>
    </source>
</reference>
<keyword evidence="1" id="KW-1133">Transmembrane helix</keyword>